<reference evidence="8 9" key="1">
    <citation type="submission" date="2018-08" db="EMBL/GenBank/DDBJ databases">
        <title>A genome reference for cultivated species of the human gut microbiota.</title>
        <authorList>
            <person name="Zou Y."/>
            <person name="Xue W."/>
            <person name="Luo G."/>
        </authorList>
    </citation>
    <scope>NUCLEOTIDE SEQUENCE [LARGE SCALE GENOMIC DNA]</scope>
    <source>
        <strain evidence="8 9">OM05-15BH</strain>
    </source>
</reference>
<feature type="transmembrane region" description="Helical" evidence="6">
    <location>
        <begin position="38"/>
        <end position="62"/>
    </location>
</feature>
<evidence type="ECO:0000256" key="3">
    <source>
        <dbReference type="ARBA" id="ARBA00022692"/>
    </source>
</evidence>
<feature type="domain" description="Phage shock protein PspC N-terminal" evidence="7">
    <location>
        <begin position="7"/>
        <end position="65"/>
    </location>
</feature>
<comment type="subcellular location">
    <subcellularLocation>
        <location evidence="1">Cell membrane</location>
        <topology evidence="1">Single-pass membrane protein</topology>
    </subcellularLocation>
</comment>
<dbReference type="EMBL" id="QSUL01000002">
    <property type="protein sequence ID" value="RGN39445.1"/>
    <property type="molecule type" value="Genomic_DNA"/>
</dbReference>
<dbReference type="RefSeq" id="WP_009129439.1">
    <property type="nucleotide sequence ID" value="NZ_CABKRN010000002.1"/>
</dbReference>
<dbReference type="PANTHER" id="PTHR33885">
    <property type="entry name" value="PHAGE SHOCK PROTEIN C"/>
    <property type="match status" value="1"/>
</dbReference>
<dbReference type="GO" id="GO:0005886">
    <property type="term" value="C:plasma membrane"/>
    <property type="evidence" value="ECO:0007669"/>
    <property type="project" value="UniProtKB-SubCell"/>
</dbReference>
<evidence type="ECO:0000256" key="6">
    <source>
        <dbReference type="SAM" id="Phobius"/>
    </source>
</evidence>
<dbReference type="PANTHER" id="PTHR33885:SF3">
    <property type="entry name" value="PHAGE SHOCK PROTEIN C"/>
    <property type="match status" value="1"/>
</dbReference>
<evidence type="ECO:0000256" key="4">
    <source>
        <dbReference type="ARBA" id="ARBA00022989"/>
    </source>
</evidence>
<evidence type="ECO:0000313" key="9">
    <source>
        <dbReference type="Proteomes" id="UP000260983"/>
    </source>
</evidence>
<comment type="caution">
    <text evidence="8">The sequence shown here is derived from an EMBL/GenBank/DDBJ whole genome shotgun (WGS) entry which is preliminary data.</text>
</comment>
<keyword evidence="2" id="KW-1003">Cell membrane</keyword>
<accession>A0A3E5BPX7</accession>
<organism evidence="8 9">
    <name type="scientific">Bacteroides oleiciplenus</name>
    <dbReference type="NCBI Taxonomy" id="626931"/>
    <lineage>
        <taxon>Bacteria</taxon>
        <taxon>Pseudomonadati</taxon>
        <taxon>Bacteroidota</taxon>
        <taxon>Bacteroidia</taxon>
        <taxon>Bacteroidales</taxon>
        <taxon>Bacteroidaceae</taxon>
        <taxon>Bacteroides</taxon>
    </lineage>
</organism>
<proteinExistence type="predicted"/>
<dbReference type="InterPro" id="IPR007168">
    <property type="entry name" value="Phageshock_PspC_N"/>
</dbReference>
<dbReference type="Proteomes" id="UP000260983">
    <property type="component" value="Unassembled WGS sequence"/>
</dbReference>
<evidence type="ECO:0000259" key="7">
    <source>
        <dbReference type="Pfam" id="PF04024"/>
    </source>
</evidence>
<sequence>MDNNNNRKLTRSRSDRMLAGVCGGLANYFGLDPSLVRIGYALLTFFTVFAGIPVYLIMWLIVPEEKNLYNR</sequence>
<evidence type="ECO:0000256" key="5">
    <source>
        <dbReference type="ARBA" id="ARBA00023136"/>
    </source>
</evidence>
<dbReference type="AlphaFoldDB" id="A0A3E5BPX7"/>
<evidence type="ECO:0000313" key="8">
    <source>
        <dbReference type="EMBL" id="RGN39445.1"/>
    </source>
</evidence>
<keyword evidence="4 6" id="KW-1133">Transmembrane helix</keyword>
<name>A0A3E5BPX7_9BACE</name>
<keyword evidence="5 6" id="KW-0472">Membrane</keyword>
<evidence type="ECO:0000256" key="2">
    <source>
        <dbReference type="ARBA" id="ARBA00022475"/>
    </source>
</evidence>
<keyword evidence="3 6" id="KW-0812">Transmembrane</keyword>
<protein>
    <submittedName>
        <fullName evidence="8">PspC domain-containing protein</fullName>
    </submittedName>
</protein>
<evidence type="ECO:0000256" key="1">
    <source>
        <dbReference type="ARBA" id="ARBA00004162"/>
    </source>
</evidence>
<dbReference type="Pfam" id="PF04024">
    <property type="entry name" value="PspC"/>
    <property type="match status" value="1"/>
</dbReference>
<dbReference type="InterPro" id="IPR052027">
    <property type="entry name" value="PspC"/>
</dbReference>
<gene>
    <name evidence="8" type="ORF">DXB65_03730</name>
</gene>